<dbReference type="PANTHER" id="PTHR31591:SF1">
    <property type="entry name" value="UPF0613 PROTEIN PB24D3.06C"/>
    <property type="match status" value="1"/>
</dbReference>
<dbReference type="PANTHER" id="PTHR31591">
    <property type="entry name" value="UPF0613 PROTEIN PB24D3.06C"/>
    <property type="match status" value="1"/>
</dbReference>
<dbReference type="Proteomes" id="UP000769157">
    <property type="component" value="Unassembled WGS sequence"/>
</dbReference>
<dbReference type="Gene3D" id="3.40.50.1820">
    <property type="entry name" value="alpha/beta hydrolase"/>
    <property type="match status" value="1"/>
</dbReference>
<evidence type="ECO:0000313" key="1">
    <source>
        <dbReference type="EMBL" id="KAH3671490.1"/>
    </source>
</evidence>
<keyword evidence="2" id="KW-1185">Reference proteome</keyword>
<dbReference type="InterPro" id="IPR013744">
    <property type="entry name" value="SidJ"/>
</dbReference>
<evidence type="ECO:0008006" key="3">
    <source>
        <dbReference type="Google" id="ProtNLM"/>
    </source>
</evidence>
<gene>
    <name evidence="1" type="ORF">OGAPHI_000192</name>
</gene>
<dbReference type="RefSeq" id="XP_046064666.1">
    <property type="nucleotide sequence ID" value="XM_046202753.1"/>
</dbReference>
<dbReference type="EMBL" id="JAEUBE010000055">
    <property type="protein sequence ID" value="KAH3671490.1"/>
    <property type="molecule type" value="Genomic_DNA"/>
</dbReference>
<dbReference type="InterPro" id="IPR029058">
    <property type="entry name" value="AB_hydrolase_fold"/>
</dbReference>
<reference evidence="1" key="2">
    <citation type="submission" date="2021-01" db="EMBL/GenBank/DDBJ databases">
        <authorList>
            <person name="Schikora-Tamarit M.A."/>
        </authorList>
    </citation>
    <scope>NUCLEOTIDE SEQUENCE</scope>
    <source>
        <strain evidence="1">CBS6075</strain>
    </source>
</reference>
<dbReference type="SUPFAM" id="SSF53474">
    <property type="entry name" value="alpha/beta-Hydrolases"/>
    <property type="match status" value="1"/>
</dbReference>
<reference evidence="1" key="1">
    <citation type="journal article" date="2021" name="Open Biol.">
        <title>Shared evolutionary footprints suggest mitochondrial oxidative damage underlies multiple complex I losses in fungi.</title>
        <authorList>
            <person name="Schikora-Tamarit M.A."/>
            <person name="Marcet-Houben M."/>
            <person name="Nosek J."/>
            <person name="Gabaldon T."/>
        </authorList>
    </citation>
    <scope>NUCLEOTIDE SEQUENCE</scope>
    <source>
        <strain evidence="1">CBS6075</strain>
    </source>
</reference>
<protein>
    <recommendedName>
        <fullName evidence="3">DUF1749-domain-containing protein</fullName>
    </recommendedName>
</protein>
<organism evidence="1 2">
    <name type="scientific">Ogataea philodendri</name>
    <dbReference type="NCBI Taxonomy" id="1378263"/>
    <lineage>
        <taxon>Eukaryota</taxon>
        <taxon>Fungi</taxon>
        <taxon>Dikarya</taxon>
        <taxon>Ascomycota</taxon>
        <taxon>Saccharomycotina</taxon>
        <taxon>Pichiomycetes</taxon>
        <taxon>Pichiales</taxon>
        <taxon>Pichiaceae</taxon>
        <taxon>Ogataea</taxon>
    </lineage>
</organism>
<dbReference type="AlphaFoldDB" id="A0A9P8PH01"/>
<comment type="caution">
    <text evidence="1">The sequence shown here is derived from an EMBL/GenBank/DDBJ whole genome shotgun (WGS) entry which is preliminary data.</text>
</comment>
<dbReference type="Pfam" id="PF08538">
    <property type="entry name" value="DUF1749"/>
    <property type="match status" value="1"/>
</dbReference>
<sequence>MVSYCLTIHQPVQGFVHEYAARLTAFEFLNSGPQSKKVVLFIGGLTDGLMNVPYLPDLAAGLDKIGWTLVQIHFSSSYLGWGTGSLKRDAEEIGQLVEYLRSERGGSREKIVLMGHSTGCQDIIQYFSKYAPEESSKHVEGGIIQASISDREAIYLELEKQGKGWKELEEMNQFAQTYVDEGRPLDVLPGRYSDLFLGAPLNAYRWLSLASKLGDDDFFSSDLTPEDNAKTFGAVYRPICVLYSEADEYVPSFVDRRAIFNQWKSVTPPGMWSEHSDFIPGALHNVGPGSAPGGVEFTVNKVVKFCKEFD</sequence>
<dbReference type="OrthoDB" id="10034502at2759"/>
<name>A0A9P8PH01_9ASCO</name>
<accession>A0A9P8PH01</accession>
<dbReference type="GeneID" id="70232160"/>
<proteinExistence type="predicted"/>
<evidence type="ECO:0000313" key="2">
    <source>
        <dbReference type="Proteomes" id="UP000769157"/>
    </source>
</evidence>